<dbReference type="AlphaFoldDB" id="A0AAF0CN63"/>
<dbReference type="Pfam" id="PF00326">
    <property type="entry name" value="Peptidase_S9"/>
    <property type="match status" value="1"/>
</dbReference>
<proteinExistence type="predicted"/>
<keyword evidence="1" id="KW-0378">Hydrolase</keyword>
<dbReference type="SUPFAM" id="SSF53474">
    <property type="entry name" value="alpha/beta-Hydrolases"/>
    <property type="match status" value="1"/>
</dbReference>
<dbReference type="RefSeq" id="WP_330930102.1">
    <property type="nucleotide sequence ID" value="NZ_CP119075.1"/>
</dbReference>
<dbReference type="SUPFAM" id="SSF82171">
    <property type="entry name" value="DPP6 N-terminal domain-like"/>
    <property type="match status" value="1"/>
</dbReference>
<dbReference type="InterPro" id="IPR029058">
    <property type="entry name" value="AB_hydrolase_fold"/>
</dbReference>
<evidence type="ECO:0000256" key="1">
    <source>
        <dbReference type="ARBA" id="ARBA00022801"/>
    </source>
</evidence>
<accession>A0AAF0CN63</accession>
<evidence type="ECO:0000313" key="4">
    <source>
        <dbReference type="Proteomes" id="UP001218638"/>
    </source>
</evidence>
<evidence type="ECO:0000313" key="3">
    <source>
        <dbReference type="EMBL" id="WED64025.1"/>
    </source>
</evidence>
<dbReference type="GO" id="GO:0004252">
    <property type="term" value="F:serine-type endopeptidase activity"/>
    <property type="evidence" value="ECO:0007669"/>
    <property type="project" value="TreeGrafter"/>
</dbReference>
<protein>
    <submittedName>
        <fullName evidence="3">Prolyl oligopeptidase family serine peptidase</fullName>
    </submittedName>
</protein>
<dbReference type="EMBL" id="CP119075">
    <property type="protein sequence ID" value="WED64025.1"/>
    <property type="molecule type" value="Genomic_DNA"/>
</dbReference>
<dbReference type="PANTHER" id="PTHR42776">
    <property type="entry name" value="SERINE PEPTIDASE S9 FAMILY MEMBER"/>
    <property type="match status" value="1"/>
</dbReference>
<organism evidence="3 4">
    <name type="scientific">Synoicihabitans lomoniglobus</name>
    <dbReference type="NCBI Taxonomy" id="2909285"/>
    <lineage>
        <taxon>Bacteria</taxon>
        <taxon>Pseudomonadati</taxon>
        <taxon>Verrucomicrobiota</taxon>
        <taxon>Opitutia</taxon>
        <taxon>Opitutales</taxon>
        <taxon>Opitutaceae</taxon>
        <taxon>Synoicihabitans</taxon>
    </lineage>
</organism>
<evidence type="ECO:0000259" key="2">
    <source>
        <dbReference type="Pfam" id="PF00326"/>
    </source>
</evidence>
<dbReference type="KEGG" id="slom:PXH66_16935"/>
<reference evidence="3" key="1">
    <citation type="submission" date="2023-03" db="EMBL/GenBank/DDBJ databases">
        <title>Lomoglobus Profundus gen. nov., sp. nov., a novel member of the phylum Verrucomicrobia, isolated from deep-marine sediment of South China Sea.</title>
        <authorList>
            <person name="Ahmad T."/>
            <person name="Ishaq S.E."/>
            <person name="Wang F."/>
        </authorList>
    </citation>
    <scope>NUCLEOTIDE SEQUENCE</scope>
    <source>
        <strain evidence="3">LMO-M01</strain>
    </source>
</reference>
<name>A0AAF0CN63_9BACT</name>
<gene>
    <name evidence="3" type="ORF">PXH66_16935</name>
</gene>
<dbReference type="InterPro" id="IPR001375">
    <property type="entry name" value="Peptidase_S9_cat"/>
</dbReference>
<feature type="domain" description="Peptidase S9 prolyl oligopeptidase catalytic" evidence="2">
    <location>
        <begin position="460"/>
        <end position="670"/>
    </location>
</feature>
<dbReference type="Proteomes" id="UP001218638">
    <property type="component" value="Chromosome"/>
</dbReference>
<dbReference type="Gene3D" id="3.40.50.1820">
    <property type="entry name" value="alpha/beta hydrolase"/>
    <property type="match status" value="1"/>
</dbReference>
<dbReference type="PANTHER" id="PTHR42776:SF27">
    <property type="entry name" value="DIPEPTIDYL PEPTIDASE FAMILY MEMBER 6"/>
    <property type="match status" value="1"/>
</dbReference>
<keyword evidence="4" id="KW-1185">Reference proteome</keyword>
<dbReference type="GO" id="GO:0006508">
    <property type="term" value="P:proteolysis"/>
    <property type="evidence" value="ECO:0007669"/>
    <property type="project" value="InterPro"/>
</dbReference>
<sequence>MISFPLFRRVVQAIACAFWGTTLLEAADELDLDRLEPVAADQPVPIQDFFRPSYFSSPILNPAGTHVAALVSGGQDKYRLVVVDLATNQTEMLSGIGDLDTYGHRWLDDRRLVFSLAAQKYWGIALCAAEVGSMSRPYPLIQNGRHTVISVPVKNRRYPYVWVSGEGKGKDGGIVDLNTDIKTGKIVDLTRATFSSSDFFLAEEQNRKMVKRRFAVPEGGLIAGYFSDRFGELAYSYTGHAGLYTLHQFKGEDWDPTPVDMERVDILAAGDESGTLLIRDRVYDGQPSAIRVLEPATGKMGEPLLRDKGYDVTDGAFRDAATHRIVGFQYDRATPAAVWFDEGYQALDELFKSYFPRKAVRIVSGNETNTVFVLLVYTDREPASYYVVDLEKRSLGLLKASRPWIDPQRSSGVSIVKFKTAEGKKLDAYLTMPAGVSKANPAALVVLPHGGPWVRDRLGFDGQAQFLASRGYAVLQPNYRGSTGYDWMFPEEDQWAFRKMHDDVTAATKTVLRTGLVDPKRVAIMGGSFGAYLALSGGVHEPDLYKCVVGMAGVYDWAEVIKDREYDQYFSPFYGRLRRKLGNPDDDREKFKRISPIHFVENMRAPMFLAHGKDDPVASVLESKRLEDQLKKHGVPHEALYFALEGHGMGHLDNQVELYTRIENFLARNL</sequence>